<dbReference type="InterPro" id="IPR011011">
    <property type="entry name" value="Znf_FYVE_PHD"/>
</dbReference>
<feature type="region of interest" description="Disordered" evidence="5">
    <location>
        <begin position="763"/>
        <end position="787"/>
    </location>
</feature>
<accession>A0A022WFU5</accession>
<dbReference type="GO" id="GO:0008270">
    <property type="term" value="F:zinc ion binding"/>
    <property type="evidence" value="ECO:0007669"/>
    <property type="project" value="UniProtKB-KW"/>
</dbReference>
<feature type="compositionally biased region" description="Polar residues" evidence="5">
    <location>
        <begin position="85"/>
        <end position="101"/>
    </location>
</feature>
<dbReference type="PROSITE" id="PS50016">
    <property type="entry name" value="ZF_PHD_2"/>
    <property type="match status" value="1"/>
</dbReference>
<dbReference type="HOGENOM" id="CLU_020023_0_0_1"/>
<dbReference type="InterPro" id="IPR019786">
    <property type="entry name" value="Zinc_finger_PHD-type_CS"/>
</dbReference>
<feature type="domain" description="PHD-type" evidence="6">
    <location>
        <begin position="709"/>
        <end position="758"/>
    </location>
</feature>
<gene>
    <name evidence="7" type="ORF">H103_00573</name>
</gene>
<organism evidence="7">
    <name type="scientific">Trichophyton rubrum CBS 288.86</name>
    <dbReference type="NCBI Taxonomy" id="1215330"/>
    <lineage>
        <taxon>Eukaryota</taxon>
        <taxon>Fungi</taxon>
        <taxon>Dikarya</taxon>
        <taxon>Ascomycota</taxon>
        <taxon>Pezizomycotina</taxon>
        <taxon>Eurotiomycetes</taxon>
        <taxon>Eurotiomycetidae</taxon>
        <taxon>Onygenales</taxon>
        <taxon>Arthrodermataceae</taxon>
        <taxon>Trichophyton</taxon>
    </lineage>
</organism>
<keyword evidence="2 4" id="KW-0863">Zinc-finger</keyword>
<feature type="region of interest" description="Disordered" evidence="5">
    <location>
        <begin position="668"/>
        <end position="709"/>
    </location>
</feature>
<dbReference type="SMART" id="SM00249">
    <property type="entry name" value="PHD"/>
    <property type="match status" value="1"/>
</dbReference>
<dbReference type="PROSITE" id="PS01359">
    <property type="entry name" value="ZF_PHD_1"/>
    <property type="match status" value="1"/>
</dbReference>
<dbReference type="AlphaFoldDB" id="A0A022WFU5"/>
<dbReference type="OrthoDB" id="436852at2759"/>
<reference evidence="7" key="1">
    <citation type="submission" date="2014-02" db="EMBL/GenBank/DDBJ databases">
        <title>The Genome Sequence of Trichophyton rubrum (morphotype fischeri) CBS 288.86.</title>
        <authorList>
            <consortium name="The Broad Institute Genomics Platform"/>
            <person name="Cuomo C.A."/>
            <person name="White T.C."/>
            <person name="Graser Y."/>
            <person name="Martinez-Rossi N."/>
            <person name="Heitman J."/>
            <person name="Young S.K."/>
            <person name="Zeng Q."/>
            <person name="Gargeya S."/>
            <person name="Abouelleil A."/>
            <person name="Alvarado L."/>
            <person name="Chapman S.B."/>
            <person name="Gainer-Dewar J."/>
            <person name="Goldberg J."/>
            <person name="Griggs A."/>
            <person name="Gujja S."/>
            <person name="Hansen M."/>
            <person name="Howarth C."/>
            <person name="Imamovic A."/>
            <person name="Larimer J."/>
            <person name="Martinez D."/>
            <person name="Murphy C."/>
            <person name="Pearson M.D."/>
            <person name="Persinoti G."/>
            <person name="Poon T."/>
            <person name="Priest M."/>
            <person name="Roberts A.D."/>
            <person name="Saif S."/>
            <person name="Shea T.D."/>
            <person name="Sykes S.N."/>
            <person name="Wortman J."/>
            <person name="Nusbaum C."/>
            <person name="Birren B."/>
        </authorList>
    </citation>
    <scope>NUCLEOTIDE SEQUENCE [LARGE SCALE GENOMIC DNA]</scope>
    <source>
        <strain evidence="7">CBS 288.86</strain>
    </source>
</reference>
<dbReference type="EMBL" id="KK207697">
    <property type="protein sequence ID" value="EZF57164.1"/>
    <property type="molecule type" value="Genomic_DNA"/>
</dbReference>
<evidence type="ECO:0000256" key="2">
    <source>
        <dbReference type="ARBA" id="ARBA00022771"/>
    </source>
</evidence>
<keyword evidence="1" id="KW-0479">Metal-binding</keyword>
<evidence type="ECO:0000256" key="4">
    <source>
        <dbReference type="PROSITE-ProRule" id="PRU00146"/>
    </source>
</evidence>
<feature type="region of interest" description="Disordered" evidence="5">
    <location>
        <begin position="505"/>
        <end position="651"/>
    </location>
</feature>
<dbReference type="InterPro" id="IPR019787">
    <property type="entry name" value="Znf_PHD-finger"/>
</dbReference>
<evidence type="ECO:0000256" key="5">
    <source>
        <dbReference type="SAM" id="MobiDB-lite"/>
    </source>
</evidence>
<dbReference type="Pfam" id="PF20826">
    <property type="entry name" value="PHD_5"/>
    <property type="match status" value="1"/>
</dbReference>
<feature type="compositionally biased region" description="Acidic residues" evidence="5">
    <location>
        <begin position="505"/>
        <end position="515"/>
    </location>
</feature>
<dbReference type="InterPro" id="IPR001965">
    <property type="entry name" value="Znf_PHD"/>
</dbReference>
<dbReference type="Gene3D" id="3.30.40.10">
    <property type="entry name" value="Zinc/RING finger domain, C3HC4 (zinc finger)"/>
    <property type="match status" value="1"/>
</dbReference>
<evidence type="ECO:0000313" key="7">
    <source>
        <dbReference type="EMBL" id="EZF57164.1"/>
    </source>
</evidence>
<feature type="region of interest" description="Disordered" evidence="5">
    <location>
        <begin position="418"/>
        <end position="449"/>
    </location>
</feature>
<dbReference type="InterPro" id="IPR013083">
    <property type="entry name" value="Znf_RING/FYVE/PHD"/>
</dbReference>
<proteinExistence type="predicted"/>
<name>A0A022WFU5_TRIRU</name>
<feature type="compositionally biased region" description="Acidic residues" evidence="5">
    <location>
        <begin position="603"/>
        <end position="614"/>
    </location>
</feature>
<keyword evidence="3" id="KW-0862">Zinc</keyword>
<feature type="compositionally biased region" description="Low complexity" evidence="5">
    <location>
        <begin position="545"/>
        <end position="566"/>
    </location>
</feature>
<feature type="compositionally biased region" description="Polar residues" evidence="5">
    <location>
        <begin position="418"/>
        <end position="431"/>
    </location>
</feature>
<evidence type="ECO:0000256" key="1">
    <source>
        <dbReference type="ARBA" id="ARBA00022723"/>
    </source>
</evidence>
<protein>
    <recommendedName>
        <fullName evidence="6">PHD-type domain-containing protein</fullName>
    </recommendedName>
</protein>
<evidence type="ECO:0000256" key="3">
    <source>
        <dbReference type="ARBA" id="ARBA00022833"/>
    </source>
</evidence>
<feature type="region of interest" description="Disordered" evidence="5">
    <location>
        <begin position="1"/>
        <end position="133"/>
    </location>
</feature>
<evidence type="ECO:0000259" key="6">
    <source>
        <dbReference type="PROSITE" id="PS50016"/>
    </source>
</evidence>
<feature type="compositionally biased region" description="Low complexity" evidence="5">
    <location>
        <begin position="16"/>
        <end position="31"/>
    </location>
</feature>
<dbReference type="Proteomes" id="UP000023758">
    <property type="component" value="Unassembled WGS sequence"/>
</dbReference>
<feature type="compositionally biased region" description="Low complexity" evidence="5">
    <location>
        <begin position="634"/>
        <end position="651"/>
    </location>
</feature>
<dbReference type="SUPFAM" id="SSF57903">
    <property type="entry name" value="FYVE/PHD zinc finger"/>
    <property type="match status" value="1"/>
</dbReference>
<sequence>MNWDYPIHSFTDPNVEPQTPTRTPTTSSFETPKLESSFYDPRVTWNTADPYASSPELVKFPPRFDLASPSPQRGQLPEAEGGDSLASSSVRKTRPLSTIFSSGPDMSDGVDATSRSAASMQTPPPTSTSRRRTLDAMNVTTDDAATPVQDPNPNRLETPSRFVGLSPNFYGLQGTPDLFRVAGASATEPSFIPRYSMPWDQENIPPPSAMMDDDTPASSSADAATSAATYTNNNGNLDISTQGPLEHSVEEVFDADPASEIGLETPRLPVTQSIGRRRVGLGIPQDPRYLEAQQGAGINSSFSASPRMPLPPDDDPSMFLSSPARRFGFSDPSYSYTPHAPRIENRQPYHYQTEESERDKRERGLCKISRTRSVGHPRRTTANAGVAGAATNYEDSYASLPRPPGRPPPRRITTYSGAVSRQASFSSTTSGALPGSGVRKTPSKGRTSPFKQMHSFQRSASLAAPMESLVLKVGKDGIATTEMKMAAHSQSQLPDVSPDISIEELSTESDSDISDTSERRLGRVRNPSYHFPDITPRRSRIAGTPSSSRPHSKCSSRSSTVGSSHSGYNPGWTDTSRGRGKQLDAWDGRRRHSRNYSITDSESTQEDDEEEETDDAGHAQHALKQVLQARKRQSAAAGTAAPTSATTSGYASASRASQSLAMATLRSSPPLVGYPESSWAGDSSSPTKMTDPDTAPTPVVERQNNPSTGTRCVCNSRNNGGHLMIQCESCTHWLHTRCVGLDRQSLPPVYICIYCVQTPVRRQRAPDPRARGGHVSSPLTHKSYGFK</sequence>